<dbReference type="SUPFAM" id="SSF51735">
    <property type="entry name" value="NAD(P)-binding Rossmann-fold domains"/>
    <property type="match status" value="1"/>
</dbReference>
<dbReference type="PRINTS" id="PR00081">
    <property type="entry name" value="GDHRDH"/>
</dbReference>
<dbReference type="OrthoDB" id="1933717at2759"/>
<comment type="similarity">
    <text evidence="1">Belongs to the short-chain dehydrogenases/reductases (SDR) family.</text>
</comment>
<evidence type="ECO:0000256" key="2">
    <source>
        <dbReference type="ARBA" id="ARBA00023002"/>
    </source>
</evidence>
<dbReference type="Pfam" id="PF00106">
    <property type="entry name" value="adh_short"/>
    <property type="match status" value="1"/>
</dbReference>
<dbReference type="Gene3D" id="3.40.50.720">
    <property type="entry name" value="NAD(P)-binding Rossmann-like Domain"/>
    <property type="match status" value="1"/>
</dbReference>
<dbReference type="PANTHER" id="PTHR43669:SF3">
    <property type="entry name" value="ALCOHOL DEHYDROGENASE, PUTATIVE (AFU_ORTHOLOGUE AFUA_3G03445)-RELATED"/>
    <property type="match status" value="1"/>
</dbReference>
<organism evidence="3 4">
    <name type="scientific">Neocucurbitaria cava</name>
    <dbReference type="NCBI Taxonomy" id="798079"/>
    <lineage>
        <taxon>Eukaryota</taxon>
        <taxon>Fungi</taxon>
        <taxon>Dikarya</taxon>
        <taxon>Ascomycota</taxon>
        <taxon>Pezizomycotina</taxon>
        <taxon>Dothideomycetes</taxon>
        <taxon>Pleosporomycetidae</taxon>
        <taxon>Pleosporales</taxon>
        <taxon>Pleosporineae</taxon>
        <taxon>Cucurbitariaceae</taxon>
        <taxon>Neocucurbitaria</taxon>
    </lineage>
</organism>
<keyword evidence="4" id="KW-1185">Reference proteome</keyword>
<dbReference type="Proteomes" id="UP001140560">
    <property type="component" value="Unassembled WGS sequence"/>
</dbReference>
<evidence type="ECO:0000313" key="4">
    <source>
        <dbReference type="Proteomes" id="UP001140560"/>
    </source>
</evidence>
<evidence type="ECO:0000313" key="3">
    <source>
        <dbReference type="EMBL" id="KAJ4372030.1"/>
    </source>
</evidence>
<reference evidence="3" key="1">
    <citation type="submission" date="2022-10" db="EMBL/GenBank/DDBJ databases">
        <title>Tapping the CABI collections for fungal endophytes: first genome assemblies for Collariella, Neodidymelliopsis, Ascochyta clinopodiicola, Didymella pomorum, Didymosphaeria variabile, Neocosmospora piperis and Neocucurbitaria cava.</title>
        <authorList>
            <person name="Hill R."/>
        </authorList>
    </citation>
    <scope>NUCLEOTIDE SEQUENCE</scope>
    <source>
        <strain evidence="3">IMI 356814</strain>
    </source>
</reference>
<comment type="caution">
    <text evidence="3">The sequence shown here is derived from an EMBL/GenBank/DDBJ whole genome shotgun (WGS) entry which is preliminary data.</text>
</comment>
<protein>
    <recommendedName>
        <fullName evidence="5">NAD(P)-binding protein</fullName>
    </recommendedName>
</protein>
<dbReference type="PANTHER" id="PTHR43669">
    <property type="entry name" value="5-KETO-D-GLUCONATE 5-REDUCTASE"/>
    <property type="match status" value="1"/>
</dbReference>
<dbReference type="InterPro" id="IPR002347">
    <property type="entry name" value="SDR_fam"/>
</dbReference>
<keyword evidence="2" id="KW-0560">Oxidoreductase</keyword>
<gene>
    <name evidence="3" type="ORF">N0V83_003803</name>
</gene>
<proteinExistence type="inferred from homology"/>
<name>A0A9W8YAE1_9PLEO</name>
<accession>A0A9W8YAE1</accession>
<dbReference type="CDD" id="cd05233">
    <property type="entry name" value="SDR_c"/>
    <property type="match status" value="1"/>
</dbReference>
<dbReference type="EMBL" id="JAPEUY010000006">
    <property type="protein sequence ID" value="KAJ4372030.1"/>
    <property type="molecule type" value="Genomic_DNA"/>
</dbReference>
<dbReference type="InterPro" id="IPR036291">
    <property type="entry name" value="NAD(P)-bd_dom_sf"/>
</dbReference>
<evidence type="ECO:0000256" key="1">
    <source>
        <dbReference type="ARBA" id="ARBA00006484"/>
    </source>
</evidence>
<dbReference type="GO" id="GO:0016491">
    <property type="term" value="F:oxidoreductase activity"/>
    <property type="evidence" value="ECO:0007669"/>
    <property type="project" value="UniProtKB-KW"/>
</dbReference>
<evidence type="ECO:0008006" key="5">
    <source>
        <dbReference type="Google" id="ProtNLM"/>
    </source>
</evidence>
<dbReference type="AlphaFoldDB" id="A0A9W8YAE1"/>
<sequence length="301" mass="32375">MATQDFDPDMYTKMLTFTSTYHRELYPALDAAQSSAAGKYVLITGASQGLGRAMALSWAHAGAAGIAICSRKLDTLEPVAAELRKASATTDVLALACDTRKSSDVANLFEKAKEKFGKLDVVITNVGIGDTGMIGQQDEDAWWEILHTNVRSAHLTAHHYIRVFGPDPAGTLITLASGVAVVTIPGTSAYGISKAADIQFVEYLDVEYANLKAFSMDPGVVKDVAAMPAFIPFAHDTPELVGAFSIWLASGKADKLKGSYVHVTWNVEELEKHSDEIREKGLLKNKFLGGILGQEGGILRK</sequence>